<reference evidence="2 3" key="1">
    <citation type="submission" date="2024-04" db="EMBL/GenBank/DDBJ databases">
        <title>Tritrichomonas musculus Genome.</title>
        <authorList>
            <person name="Alves-Ferreira E."/>
            <person name="Grigg M."/>
            <person name="Lorenzi H."/>
            <person name="Galac M."/>
        </authorList>
    </citation>
    <scope>NUCLEOTIDE SEQUENCE [LARGE SCALE GENOMIC DNA]</scope>
    <source>
        <strain evidence="2 3">EAF2021</strain>
    </source>
</reference>
<feature type="region of interest" description="Disordered" evidence="1">
    <location>
        <begin position="91"/>
        <end position="144"/>
    </location>
</feature>
<gene>
    <name evidence="2" type="ORF">M9Y10_010419</name>
</gene>
<comment type="caution">
    <text evidence="2">The sequence shown here is derived from an EMBL/GenBank/DDBJ whole genome shotgun (WGS) entry which is preliminary data.</text>
</comment>
<feature type="compositionally biased region" description="Low complexity" evidence="1">
    <location>
        <begin position="102"/>
        <end position="119"/>
    </location>
</feature>
<feature type="region of interest" description="Disordered" evidence="1">
    <location>
        <begin position="162"/>
        <end position="234"/>
    </location>
</feature>
<name>A0ABR2IKR0_9EUKA</name>
<protein>
    <recommendedName>
        <fullName evidence="4">C2 NT-type domain-containing protein</fullName>
    </recommendedName>
</protein>
<feature type="compositionally biased region" description="Polar residues" evidence="1">
    <location>
        <begin position="92"/>
        <end position="101"/>
    </location>
</feature>
<evidence type="ECO:0000256" key="1">
    <source>
        <dbReference type="SAM" id="MobiDB-lite"/>
    </source>
</evidence>
<feature type="compositionally biased region" description="Basic residues" evidence="1">
    <location>
        <begin position="453"/>
        <end position="463"/>
    </location>
</feature>
<dbReference type="Proteomes" id="UP001470230">
    <property type="component" value="Unassembled WGS sequence"/>
</dbReference>
<organism evidence="2 3">
    <name type="scientific">Tritrichomonas musculus</name>
    <dbReference type="NCBI Taxonomy" id="1915356"/>
    <lineage>
        <taxon>Eukaryota</taxon>
        <taxon>Metamonada</taxon>
        <taxon>Parabasalia</taxon>
        <taxon>Tritrichomonadida</taxon>
        <taxon>Tritrichomonadidae</taxon>
        <taxon>Tritrichomonas</taxon>
    </lineage>
</organism>
<evidence type="ECO:0000313" key="2">
    <source>
        <dbReference type="EMBL" id="KAK8864892.1"/>
    </source>
</evidence>
<feature type="compositionally biased region" description="Polar residues" evidence="1">
    <location>
        <begin position="120"/>
        <end position="130"/>
    </location>
</feature>
<dbReference type="EMBL" id="JAPFFF010000016">
    <property type="protein sequence ID" value="KAK8864892.1"/>
    <property type="molecule type" value="Genomic_DNA"/>
</dbReference>
<proteinExistence type="predicted"/>
<feature type="region of interest" description="Disordered" evidence="1">
    <location>
        <begin position="407"/>
        <end position="493"/>
    </location>
</feature>
<sequence length="532" mass="60562">MTESSDQSNISQGTSRKSKATIKDRFHSFFKPGIETQLHIKNMVLTDIPTQTTPVFIHIRQGREKIDTQSVKIIDNKAVWQDELIIGCRVPSTETQQRTQDSNNNSNSNSNNSTSQSNNVMPQRASTMSNGHDYDNYDNYDNYDDEQIDENEFFSPVNSIEQIAAPTSTPPNSSTKSQERSERRKEKKEKRELEKKEKKEKKEKERREKRENKEKEKKERRERKSQSSGKSGSNSSFCLEFTFRLEDVSGRSSTTYGKSVLDLVQITSANDWEYRAVLHECNYESRFSCLISVGTKKQKNSNLNESLPPLPNSNNNSNLNNINTNLNMPNQPGNFHPPKMPSSLSTKKNTIYRGNYVKERSFTDRPITKLIPIHESTSLDDLDDIISKKHHLKNSIFTDNIEEINDNFEDNNSDAISNSTSKRSKKNSSMRTSGTNNTSNENSNKKSNSTTKSHGHSKNHGHRKNDNGIKGTASTMYIPLDHNGGSSQGESSYEFEDKLPFKVQKDRLERLSDQVDNIIHHAFSGALEDNVL</sequence>
<feature type="compositionally biased region" description="Low complexity" evidence="1">
    <location>
        <begin position="429"/>
        <end position="452"/>
    </location>
</feature>
<accession>A0ABR2IKR0</accession>
<feature type="compositionally biased region" description="Low complexity" evidence="1">
    <location>
        <begin position="166"/>
        <end position="176"/>
    </location>
</feature>
<evidence type="ECO:0000313" key="3">
    <source>
        <dbReference type="Proteomes" id="UP001470230"/>
    </source>
</evidence>
<evidence type="ECO:0008006" key="4">
    <source>
        <dbReference type="Google" id="ProtNLM"/>
    </source>
</evidence>
<feature type="compositionally biased region" description="Basic and acidic residues" evidence="1">
    <location>
        <begin position="177"/>
        <end position="225"/>
    </location>
</feature>
<keyword evidence="3" id="KW-1185">Reference proteome</keyword>